<gene>
    <name evidence="2" type="ORF">FB467_0792</name>
</gene>
<dbReference type="Proteomes" id="UP000319516">
    <property type="component" value="Unassembled WGS sequence"/>
</dbReference>
<dbReference type="EMBL" id="VFOP01000001">
    <property type="protein sequence ID" value="TQL49705.1"/>
    <property type="molecule type" value="Genomic_DNA"/>
</dbReference>
<dbReference type="AlphaFoldDB" id="A0A542YNL3"/>
<reference evidence="2 3" key="1">
    <citation type="submission" date="2019-06" db="EMBL/GenBank/DDBJ databases">
        <title>Sequencing the genomes of 1000 actinobacteria strains.</title>
        <authorList>
            <person name="Klenk H.-P."/>
        </authorList>
    </citation>
    <scope>NUCLEOTIDE SEQUENCE [LARGE SCALE GENOMIC DNA]</scope>
    <source>
        <strain evidence="2 3">DSM 12335</strain>
    </source>
</reference>
<dbReference type="Pfam" id="PF09826">
    <property type="entry name" value="Beta_propel"/>
    <property type="match status" value="1"/>
</dbReference>
<feature type="chain" id="PRO_5039136890" evidence="1">
    <location>
        <begin position="19"/>
        <end position="644"/>
    </location>
</feature>
<accession>A0A542YNL3</accession>
<protein>
    <submittedName>
        <fullName evidence="2">Beta propeller domain-containing protein</fullName>
    </submittedName>
</protein>
<dbReference type="InterPro" id="IPR019198">
    <property type="entry name" value="Beta_propeller_containing"/>
</dbReference>
<evidence type="ECO:0000313" key="3">
    <source>
        <dbReference type="Proteomes" id="UP000319516"/>
    </source>
</evidence>
<dbReference type="PROSITE" id="PS51257">
    <property type="entry name" value="PROKAR_LIPOPROTEIN"/>
    <property type="match status" value="1"/>
</dbReference>
<sequence>MRLRPALASLTVVPLLLAGCSAAPQLTTRVLGGALLTPFTDCTDLLGYFQDNASDLVGPYGFGGGVGYGDDALAASADGAEEAGGFQESAVALSSGEDYSGTNNQEVGVDEADTVKTDGEIIVTSLDGTVRVVDVDSGDLLSTIPVPGRNSYAGELLLHGDDLLVLSGQWSDWYQGHAEDTMPAFPSTRTVVTRIDLSDPAAPEVRGSIRLEGDYRSARMIDGSVRMVMVTPPQGLALNYPRTGSMASEAAAEEANRAIIARSTIEDWVPHLQVLDATGAVQETRPVLDCADISSPRQFSGLSTLSVLTFDLTTDALEPTTGTGLVASGQTVYASHDRLVVATSPWDLWSMGWATDLAEPPESATDLHTFDISDPAATDYVASGTVQGWLLNQFALDEQDGTIRVATTTGDTWGQSPDSESALIVLREEGNELVETGRVDGLGKTEQIHAVRYLSADLAAVVTFRQVDPLYLVDTSDPTAPALLGELKIPGYSAYLHPVGEDLLLGVGQGADVETGATEGLQVSLFDIADPSDPQRVGLLSWADTYSPIEWDHRAFLFWPATGQVFLPANSWAEDEKENFGGVLTGTIDGSVLTEGPRATTAKGSWGEGPARVLVVGDQLFAVDYEGLSRFDLATMEGGRITNW</sequence>
<evidence type="ECO:0000313" key="2">
    <source>
        <dbReference type="EMBL" id="TQL49705.1"/>
    </source>
</evidence>
<feature type="signal peptide" evidence="1">
    <location>
        <begin position="1"/>
        <end position="18"/>
    </location>
</feature>
<organism evidence="2 3">
    <name type="scientific">Ornithinicoccus hortensis</name>
    <dbReference type="NCBI Taxonomy" id="82346"/>
    <lineage>
        <taxon>Bacteria</taxon>
        <taxon>Bacillati</taxon>
        <taxon>Actinomycetota</taxon>
        <taxon>Actinomycetes</taxon>
        <taxon>Micrococcales</taxon>
        <taxon>Intrasporangiaceae</taxon>
        <taxon>Ornithinicoccus</taxon>
    </lineage>
</organism>
<evidence type="ECO:0000256" key="1">
    <source>
        <dbReference type="SAM" id="SignalP"/>
    </source>
</evidence>
<dbReference type="RefSeq" id="WP_141783929.1">
    <property type="nucleotide sequence ID" value="NZ_BAAAIK010000003.1"/>
</dbReference>
<keyword evidence="3" id="KW-1185">Reference proteome</keyword>
<keyword evidence="1" id="KW-0732">Signal</keyword>
<proteinExistence type="predicted"/>
<dbReference type="OrthoDB" id="9778998at2"/>
<name>A0A542YNL3_9MICO</name>
<comment type="caution">
    <text evidence="2">The sequence shown here is derived from an EMBL/GenBank/DDBJ whole genome shotgun (WGS) entry which is preliminary data.</text>
</comment>